<dbReference type="CDD" id="cd00167">
    <property type="entry name" value="SANT"/>
    <property type="match status" value="1"/>
</dbReference>
<evidence type="ECO:0000259" key="7">
    <source>
        <dbReference type="PROSITE" id="PS51294"/>
    </source>
</evidence>
<dbReference type="GO" id="GO:0005634">
    <property type="term" value="C:nucleus"/>
    <property type="evidence" value="ECO:0007669"/>
    <property type="project" value="UniProtKB-SubCell"/>
</dbReference>
<feature type="region of interest" description="Disordered" evidence="6">
    <location>
        <begin position="67"/>
        <end position="106"/>
    </location>
</feature>
<dbReference type="AlphaFoldDB" id="A0AAD3S8R5"/>
<dbReference type="PROSITE" id="PS51294">
    <property type="entry name" value="HTH_MYB"/>
    <property type="match status" value="1"/>
</dbReference>
<evidence type="ECO:0000313" key="9">
    <source>
        <dbReference type="Proteomes" id="UP001279734"/>
    </source>
</evidence>
<dbReference type="SUPFAM" id="SSF46689">
    <property type="entry name" value="Homeodomain-like"/>
    <property type="match status" value="1"/>
</dbReference>
<sequence length="106" mass="11933">MGLDEYGKGDWRSISRFYVMSKTPTQVASHAQKYFRRLESPTPLAKRRYSIHDTRIINSTIVESPARCGDPTTMAEELPPFYGPSNHLPTASTSYSYGDSFYGSSN</sequence>
<organism evidence="8 9">
    <name type="scientific">Nepenthes gracilis</name>
    <name type="common">Slender pitcher plant</name>
    <dbReference type="NCBI Taxonomy" id="150966"/>
    <lineage>
        <taxon>Eukaryota</taxon>
        <taxon>Viridiplantae</taxon>
        <taxon>Streptophyta</taxon>
        <taxon>Embryophyta</taxon>
        <taxon>Tracheophyta</taxon>
        <taxon>Spermatophyta</taxon>
        <taxon>Magnoliopsida</taxon>
        <taxon>eudicotyledons</taxon>
        <taxon>Gunneridae</taxon>
        <taxon>Pentapetalae</taxon>
        <taxon>Caryophyllales</taxon>
        <taxon>Nepenthaceae</taxon>
        <taxon>Nepenthes</taxon>
    </lineage>
</organism>
<name>A0AAD3S8R5_NEPGR</name>
<dbReference type="InterPro" id="IPR001005">
    <property type="entry name" value="SANT/Myb"/>
</dbReference>
<evidence type="ECO:0000313" key="8">
    <source>
        <dbReference type="EMBL" id="GMH06618.1"/>
    </source>
</evidence>
<dbReference type="Proteomes" id="UP001279734">
    <property type="component" value="Unassembled WGS sequence"/>
</dbReference>
<keyword evidence="9" id="KW-1185">Reference proteome</keyword>
<evidence type="ECO:0000256" key="6">
    <source>
        <dbReference type="SAM" id="MobiDB-lite"/>
    </source>
</evidence>
<dbReference type="EMBL" id="BSYO01000006">
    <property type="protein sequence ID" value="GMH06618.1"/>
    <property type="molecule type" value="Genomic_DNA"/>
</dbReference>
<dbReference type="GO" id="GO:0009751">
    <property type="term" value="P:response to salicylic acid"/>
    <property type="evidence" value="ECO:0007669"/>
    <property type="project" value="TreeGrafter"/>
</dbReference>
<dbReference type="InterPro" id="IPR009057">
    <property type="entry name" value="Homeodomain-like_sf"/>
</dbReference>
<keyword evidence="5" id="KW-0539">Nucleus</keyword>
<dbReference type="InterPro" id="IPR052245">
    <property type="entry name" value="Plant_Stress_Dev_TF"/>
</dbReference>
<feature type="domain" description="HTH myb-type" evidence="7">
    <location>
        <begin position="1"/>
        <end position="39"/>
    </location>
</feature>
<dbReference type="Gene3D" id="1.10.10.60">
    <property type="entry name" value="Homeodomain-like"/>
    <property type="match status" value="1"/>
</dbReference>
<proteinExistence type="predicted"/>
<gene>
    <name evidence="8" type="ORF">Nepgr_008458</name>
</gene>
<keyword evidence="3" id="KW-0238">DNA-binding</keyword>
<dbReference type="GO" id="GO:0006355">
    <property type="term" value="P:regulation of DNA-templated transcription"/>
    <property type="evidence" value="ECO:0007669"/>
    <property type="project" value="UniProtKB-ARBA"/>
</dbReference>
<dbReference type="PANTHER" id="PTHR44191">
    <property type="entry name" value="TRANSCRIPTION FACTOR KUA1"/>
    <property type="match status" value="1"/>
</dbReference>
<protein>
    <recommendedName>
        <fullName evidence="7">HTH myb-type domain-containing protein</fullName>
    </recommendedName>
</protein>
<evidence type="ECO:0000256" key="4">
    <source>
        <dbReference type="ARBA" id="ARBA00023163"/>
    </source>
</evidence>
<accession>A0AAD3S8R5</accession>
<keyword evidence="4" id="KW-0804">Transcription</keyword>
<evidence type="ECO:0000256" key="2">
    <source>
        <dbReference type="ARBA" id="ARBA00023015"/>
    </source>
</evidence>
<comment type="caution">
    <text evidence="8">The sequence shown here is derived from an EMBL/GenBank/DDBJ whole genome shotgun (WGS) entry which is preliminary data.</text>
</comment>
<dbReference type="InterPro" id="IPR006447">
    <property type="entry name" value="Myb_dom_plants"/>
</dbReference>
<dbReference type="PANTHER" id="PTHR44191:SF2">
    <property type="entry name" value="TRANSCRIPTION FACTOR MYBS1"/>
    <property type="match status" value="1"/>
</dbReference>
<dbReference type="GO" id="GO:0009739">
    <property type="term" value="P:response to gibberellin"/>
    <property type="evidence" value="ECO:0007669"/>
    <property type="project" value="TreeGrafter"/>
</dbReference>
<reference evidence="8" key="1">
    <citation type="submission" date="2023-05" db="EMBL/GenBank/DDBJ databases">
        <title>Nepenthes gracilis genome sequencing.</title>
        <authorList>
            <person name="Fukushima K."/>
        </authorList>
    </citation>
    <scope>NUCLEOTIDE SEQUENCE</scope>
    <source>
        <strain evidence="8">SING2019-196</strain>
    </source>
</reference>
<evidence type="ECO:0000256" key="1">
    <source>
        <dbReference type="ARBA" id="ARBA00004123"/>
    </source>
</evidence>
<dbReference type="GO" id="GO:0003677">
    <property type="term" value="F:DNA binding"/>
    <property type="evidence" value="ECO:0007669"/>
    <property type="project" value="UniProtKB-KW"/>
</dbReference>
<keyword evidence="2" id="KW-0805">Transcription regulation</keyword>
<feature type="compositionally biased region" description="Low complexity" evidence="6">
    <location>
        <begin position="92"/>
        <end position="106"/>
    </location>
</feature>
<dbReference type="InterPro" id="IPR017930">
    <property type="entry name" value="Myb_dom"/>
</dbReference>
<evidence type="ECO:0000256" key="5">
    <source>
        <dbReference type="ARBA" id="ARBA00023242"/>
    </source>
</evidence>
<dbReference type="NCBIfam" id="TIGR01557">
    <property type="entry name" value="myb_SHAQKYF"/>
    <property type="match status" value="1"/>
</dbReference>
<evidence type="ECO:0000256" key="3">
    <source>
        <dbReference type="ARBA" id="ARBA00023125"/>
    </source>
</evidence>
<comment type="subcellular location">
    <subcellularLocation>
        <location evidence="1">Nucleus</location>
    </subcellularLocation>
</comment>